<keyword evidence="6" id="KW-0560">Oxidoreductase</keyword>
<dbReference type="Gene3D" id="2.40.40.20">
    <property type="match status" value="1"/>
</dbReference>
<feature type="domain" description="Molybdopterin dinucleotide-binding" evidence="8">
    <location>
        <begin position="769"/>
        <end position="870"/>
    </location>
</feature>
<dbReference type="RefSeq" id="WP_244387369.1">
    <property type="nucleotide sequence ID" value="NZ_AP025564.1"/>
</dbReference>
<dbReference type="NCBIfam" id="TIGR01409">
    <property type="entry name" value="TAT_signal_seq"/>
    <property type="match status" value="1"/>
</dbReference>
<evidence type="ECO:0000256" key="5">
    <source>
        <dbReference type="ARBA" id="ARBA00022729"/>
    </source>
</evidence>
<gene>
    <name evidence="9" type="ORF">CE91St30_32280</name>
</gene>
<dbReference type="InterPro" id="IPR009010">
    <property type="entry name" value="Asp_de-COase-like_dom_sf"/>
</dbReference>
<dbReference type="Gene3D" id="3.40.50.740">
    <property type="match status" value="2"/>
</dbReference>
<comment type="cofactor">
    <cofactor evidence="1">
        <name>Mo-bis(molybdopterin guanine dinucleotide)</name>
        <dbReference type="ChEBI" id="CHEBI:60539"/>
    </cofactor>
</comment>
<feature type="domain" description="Molybdopterin oxidoreductase" evidence="7">
    <location>
        <begin position="128"/>
        <end position="614"/>
    </location>
</feature>
<evidence type="ECO:0000256" key="2">
    <source>
        <dbReference type="ARBA" id="ARBA00010312"/>
    </source>
</evidence>
<evidence type="ECO:0000259" key="8">
    <source>
        <dbReference type="Pfam" id="PF01568"/>
    </source>
</evidence>
<dbReference type="InterPro" id="IPR006656">
    <property type="entry name" value="Mopterin_OxRdtase"/>
</dbReference>
<dbReference type="Gene3D" id="2.20.25.90">
    <property type="entry name" value="ADC-like domains"/>
    <property type="match status" value="1"/>
</dbReference>
<evidence type="ECO:0000256" key="4">
    <source>
        <dbReference type="ARBA" id="ARBA00022723"/>
    </source>
</evidence>
<evidence type="ECO:0000256" key="1">
    <source>
        <dbReference type="ARBA" id="ARBA00001942"/>
    </source>
</evidence>
<dbReference type="InterPro" id="IPR050612">
    <property type="entry name" value="Prok_Mopterin_Oxidored"/>
</dbReference>
<reference evidence="9 10" key="1">
    <citation type="submission" date="2022-01" db="EMBL/GenBank/DDBJ databases">
        <title>Novel bile acid biosynthetic pathways are enriched in the microbiome of centenarians.</title>
        <authorList>
            <person name="Sato Y."/>
            <person name="Atarashi K."/>
            <person name="Plichta R.D."/>
            <person name="Arai Y."/>
            <person name="Sasajima S."/>
            <person name="Kearney M.S."/>
            <person name="Suda W."/>
            <person name="Takeshita K."/>
            <person name="Sasaki T."/>
            <person name="Okamoto S."/>
            <person name="Skelly N.A."/>
            <person name="Okamura Y."/>
            <person name="Vlamakis H."/>
            <person name="Li Y."/>
            <person name="Tanoue T."/>
            <person name="Takei H."/>
            <person name="Nittono H."/>
            <person name="Narushima S."/>
            <person name="Irie J."/>
            <person name="Itoh H."/>
            <person name="Moriya K."/>
            <person name="Sugiura Y."/>
            <person name="Suematsu M."/>
            <person name="Moritoki N."/>
            <person name="Shibata S."/>
            <person name="Littman R.D."/>
            <person name="Fischbach A.M."/>
            <person name="Uwamino Y."/>
            <person name="Inoue T."/>
            <person name="Honda A."/>
            <person name="Hattori M."/>
            <person name="Murai T."/>
            <person name="Xavier J.R."/>
            <person name="Hirose N."/>
            <person name="Honda K."/>
        </authorList>
    </citation>
    <scope>NUCLEOTIDE SEQUENCE [LARGE SCALE GENOMIC DNA]</scope>
    <source>
        <strain evidence="9 10">CE91-St30</strain>
    </source>
</reference>
<dbReference type="Pfam" id="PF00384">
    <property type="entry name" value="Molybdopterin"/>
    <property type="match status" value="1"/>
</dbReference>
<proteinExistence type="inferred from homology"/>
<dbReference type="PROSITE" id="PS00490">
    <property type="entry name" value="MOLYBDOPTERIN_PROK_2"/>
    <property type="match status" value="1"/>
</dbReference>
<dbReference type="PANTHER" id="PTHR43742">
    <property type="entry name" value="TRIMETHYLAMINE-N-OXIDE REDUCTASE"/>
    <property type="match status" value="1"/>
</dbReference>
<keyword evidence="3" id="KW-0500">Molybdenum</keyword>
<accession>A0ABM7WNE2</accession>
<protein>
    <submittedName>
        <fullName evidence="9">DMSO reductase subunit A</fullName>
    </submittedName>
</protein>
<dbReference type="Proteomes" id="UP001320544">
    <property type="component" value="Chromosome"/>
</dbReference>
<keyword evidence="5" id="KW-0732">Signal</keyword>
<dbReference type="PROSITE" id="PS51318">
    <property type="entry name" value="TAT"/>
    <property type="match status" value="1"/>
</dbReference>
<dbReference type="InterPro" id="IPR006655">
    <property type="entry name" value="Mopterin_OxRdtase_prok_CS"/>
</dbReference>
<evidence type="ECO:0000313" key="9">
    <source>
        <dbReference type="EMBL" id="BDE97895.1"/>
    </source>
</evidence>
<evidence type="ECO:0000256" key="3">
    <source>
        <dbReference type="ARBA" id="ARBA00022505"/>
    </source>
</evidence>
<keyword evidence="4" id="KW-0479">Metal-binding</keyword>
<evidence type="ECO:0000256" key="6">
    <source>
        <dbReference type="ARBA" id="ARBA00023002"/>
    </source>
</evidence>
<dbReference type="Pfam" id="PF10518">
    <property type="entry name" value="TAT_signal"/>
    <property type="match status" value="1"/>
</dbReference>
<dbReference type="SUPFAM" id="SSF50692">
    <property type="entry name" value="ADC-like"/>
    <property type="match status" value="1"/>
</dbReference>
<dbReference type="Pfam" id="PF01568">
    <property type="entry name" value="Molydop_binding"/>
    <property type="match status" value="1"/>
</dbReference>
<dbReference type="InterPro" id="IPR006311">
    <property type="entry name" value="TAT_signal"/>
</dbReference>
<sequence length="909" mass="101332">MSLLDGSIRRRDFLKGGAAATAAVAAMGLIGCAPNGGSEAGAKETDADGMNPHVVESDTAILGDEGSWVTVECWANCGGRCVNKAFVKDGVVLRQKTNDDQEDTLETPQQRSCPRGHSLRQHVFNANRLKYPMKRKSWQPGGGENAHGDLRGEEGWERISWEEALGYVAEELKRVYADYGPRSVVCMGTEWQVLNLLGGRVEWNSTESYGNWYLAPIQMGTTVGNGFPDALLINDRLDMLNADTIVLYGINPAWHNGGNPSYYYRLAKENGTEFVFVGPDYNVSAAMLDARWIRVRPGTDTAFLLAVAYEMLRLDESGESVVDWDFLHTYCVGFDAESMPEDAALDENFREYVLGTYDGQPKTPEWAAEICGTPIEDITWYAQKVGKQDNVTLLHSYAPSRYKGTIDLPQLFMTVACMGGHLGRPGNACGSVFNTESANGGPRLVKLGNPSKSATAPNPLERPEICKPEIWRSLDEGVYYNRGGYRKGPIDNNFLPQEEIRFDPKIIVNDFHNPLQATEDINRGIKVFKKMDMVVDVHYRYTLTSQYADILLPCTTPWEGNLDKNKGELDVATTSTMRLSRFQCSRDMILVTQPIIAPMYEAKNETWIFSELAKLLDLDPSELYPISDIQSYYDKIAGAEVIDVDGVTYKTLVTITQDDIDAWDVEGEPQEGVISLQDLLEQGMYIVPREQGDNLGYIGYKDFIDDPEANPRGSASGKMEIYCQAKADSINGIGYAQEELKPYPTYHPSTYENSFSNWEAKESGTYPFLMYQPHYLRRAHTNYDENVWTQEAFQNPVFISAEDAAAKGIETGDTVLVFNDAGKVLRQASVTNLIMPGGIAMPHGPRTYLDPETGIDFGGNENMLVDANTQDEFFPHMNGYNSCLVDFEKYDGEALSADCMREPVLWTEE</sequence>
<dbReference type="InterPro" id="IPR019546">
    <property type="entry name" value="TAT_signal_bac_arc"/>
</dbReference>
<comment type="similarity">
    <text evidence="2">Belongs to the prokaryotic molybdopterin-containing oxidoreductase family.</text>
</comment>
<dbReference type="PROSITE" id="PS00932">
    <property type="entry name" value="MOLYBDOPTERIN_PROK_3"/>
    <property type="match status" value="1"/>
</dbReference>
<dbReference type="Gene3D" id="3.40.228.10">
    <property type="entry name" value="Dimethylsulfoxide Reductase, domain 2"/>
    <property type="match status" value="1"/>
</dbReference>
<dbReference type="InterPro" id="IPR006657">
    <property type="entry name" value="MoPterin_dinucl-bd_dom"/>
</dbReference>
<dbReference type="EMBL" id="AP025564">
    <property type="protein sequence ID" value="BDE97895.1"/>
    <property type="molecule type" value="Genomic_DNA"/>
</dbReference>
<dbReference type="SUPFAM" id="SSF53706">
    <property type="entry name" value="Formate dehydrogenase/DMSO reductase, domains 1-3"/>
    <property type="match status" value="1"/>
</dbReference>
<dbReference type="PANTHER" id="PTHR43742:SF3">
    <property type="entry name" value="DIMETHYL SULFOXIDE REDUCTASE DMSA"/>
    <property type="match status" value="1"/>
</dbReference>
<organism evidence="9 10">
    <name type="scientific">Raoultibacter timonensis</name>
    <dbReference type="NCBI Taxonomy" id="1907662"/>
    <lineage>
        <taxon>Bacteria</taxon>
        <taxon>Bacillati</taxon>
        <taxon>Actinomycetota</taxon>
        <taxon>Coriobacteriia</taxon>
        <taxon>Eggerthellales</taxon>
        <taxon>Eggerthellaceae</taxon>
        <taxon>Raoultibacter</taxon>
    </lineage>
</organism>
<keyword evidence="10" id="KW-1185">Reference proteome</keyword>
<name>A0ABM7WNE2_9ACTN</name>
<evidence type="ECO:0000259" key="7">
    <source>
        <dbReference type="Pfam" id="PF00384"/>
    </source>
</evidence>
<evidence type="ECO:0000313" key="10">
    <source>
        <dbReference type="Proteomes" id="UP001320544"/>
    </source>
</evidence>